<dbReference type="Proteomes" id="UP000789920">
    <property type="component" value="Unassembled WGS sequence"/>
</dbReference>
<protein>
    <submittedName>
        <fullName evidence="1">9680_t:CDS:1</fullName>
    </submittedName>
</protein>
<accession>A0ACA9SSQ8</accession>
<evidence type="ECO:0000313" key="2">
    <source>
        <dbReference type="Proteomes" id="UP000789920"/>
    </source>
</evidence>
<reference evidence="1" key="1">
    <citation type="submission" date="2021-06" db="EMBL/GenBank/DDBJ databases">
        <authorList>
            <person name="Kallberg Y."/>
            <person name="Tangrot J."/>
            <person name="Rosling A."/>
        </authorList>
    </citation>
    <scope>NUCLEOTIDE SEQUENCE</scope>
    <source>
        <strain evidence="1">MA461A</strain>
    </source>
</reference>
<evidence type="ECO:0000313" key="1">
    <source>
        <dbReference type="EMBL" id="CAG8847043.1"/>
    </source>
</evidence>
<keyword evidence="2" id="KW-1185">Reference proteome</keyword>
<feature type="non-terminal residue" evidence="1">
    <location>
        <position position="1"/>
    </location>
</feature>
<dbReference type="EMBL" id="CAJVQC010154057">
    <property type="protein sequence ID" value="CAG8847043.1"/>
    <property type="molecule type" value="Genomic_DNA"/>
</dbReference>
<name>A0ACA9SSQ8_9GLOM</name>
<organism evidence="1 2">
    <name type="scientific">Racocetra persica</name>
    <dbReference type="NCBI Taxonomy" id="160502"/>
    <lineage>
        <taxon>Eukaryota</taxon>
        <taxon>Fungi</taxon>
        <taxon>Fungi incertae sedis</taxon>
        <taxon>Mucoromycota</taxon>
        <taxon>Glomeromycotina</taxon>
        <taxon>Glomeromycetes</taxon>
        <taxon>Diversisporales</taxon>
        <taxon>Gigasporaceae</taxon>
        <taxon>Racocetra</taxon>
    </lineage>
</organism>
<feature type="non-terminal residue" evidence="1">
    <location>
        <position position="125"/>
    </location>
</feature>
<gene>
    <name evidence="1" type="ORF">RPERSI_LOCUS34447</name>
</gene>
<comment type="caution">
    <text evidence="1">The sequence shown here is derived from an EMBL/GenBank/DDBJ whole genome shotgun (WGS) entry which is preliminary data.</text>
</comment>
<sequence>TESGAFAVSAAIASLKKKVQINSVFFGNILQTDNTALYLAHHVSLRAGLPIEILALTINQLCRSGFQAVINTVQEIGSADPRWGIRFGLDLKLEDSLAVCLVDQYPTRTPMGVTAENLPKKITLL</sequence>
<proteinExistence type="predicted"/>